<dbReference type="InterPro" id="IPR017853">
    <property type="entry name" value="GH"/>
</dbReference>
<comment type="caution">
    <text evidence="10">The sequence shown here is derived from an EMBL/GenBank/DDBJ whole genome shotgun (WGS) entry which is preliminary data.</text>
</comment>
<dbReference type="SMART" id="SM00812">
    <property type="entry name" value="Alpha_L_fucos"/>
    <property type="match status" value="1"/>
</dbReference>
<dbReference type="GO" id="GO:0005764">
    <property type="term" value="C:lysosome"/>
    <property type="evidence" value="ECO:0007669"/>
    <property type="project" value="TreeGrafter"/>
</dbReference>
<dbReference type="InterPro" id="IPR016286">
    <property type="entry name" value="FUC_metazoa-typ"/>
</dbReference>
<proteinExistence type="inferred from homology"/>
<protein>
    <recommendedName>
        <fullName evidence="3">alpha-L-fucosidase</fullName>
        <ecNumber evidence="3">3.2.1.51</ecNumber>
    </recommendedName>
</protein>
<dbReference type="PIRSF" id="PIRSF001092">
    <property type="entry name" value="Alpha-L-fucosidase"/>
    <property type="match status" value="1"/>
</dbReference>
<evidence type="ECO:0000256" key="6">
    <source>
        <dbReference type="ARBA" id="ARBA00023295"/>
    </source>
</evidence>
<dbReference type="PANTHER" id="PTHR10030">
    <property type="entry name" value="ALPHA-L-FUCOSIDASE"/>
    <property type="match status" value="1"/>
</dbReference>
<dbReference type="PRINTS" id="PR00741">
    <property type="entry name" value="GLHYDRLASE29"/>
</dbReference>
<dbReference type="Pfam" id="PF01120">
    <property type="entry name" value="Alpha_L_fucos"/>
    <property type="match status" value="1"/>
</dbReference>
<dbReference type="SUPFAM" id="SSF51445">
    <property type="entry name" value="(Trans)glycosidases"/>
    <property type="match status" value="1"/>
</dbReference>
<dbReference type="Gene3D" id="2.60.40.1180">
    <property type="entry name" value="Golgi alpha-mannosidase II"/>
    <property type="match status" value="1"/>
</dbReference>
<keyword evidence="5" id="KW-0378">Hydrolase</keyword>
<dbReference type="GO" id="GO:0004560">
    <property type="term" value="F:alpha-L-fucosidase activity"/>
    <property type="evidence" value="ECO:0007669"/>
    <property type="project" value="InterPro"/>
</dbReference>
<reference evidence="10" key="1">
    <citation type="submission" date="2021-01" db="EMBL/GenBank/DDBJ databases">
        <title>Modified the classification status of verrucomicrobia.</title>
        <authorList>
            <person name="Feng X."/>
        </authorList>
    </citation>
    <scope>NUCLEOTIDE SEQUENCE</scope>
    <source>
        <strain evidence="10">KCTC 22201</strain>
    </source>
</reference>
<evidence type="ECO:0000256" key="3">
    <source>
        <dbReference type="ARBA" id="ARBA00012662"/>
    </source>
</evidence>
<comment type="function">
    <text evidence="1">Alpha-L-fucosidase is responsible for hydrolyzing the alpha-1,6-linked fucose joined to the reducing-end N-acetylglucosamine of the carbohydrate moieties of glycoproteins.</text>
</comment>
<organism evidence="10 11">
    <name type="scientific">Haloferula rosea</name>
    <dbReference type="NCBI Taxonomy" id="490093"/>
    <lineage>
        <taxon>Bacteria</taxon>
        <taxon>Pseudomonadati</taxon>
        <taxon>Verrucomicrobiota</taxon>
        <taxon>Verrucomicrobiia</taxon>
        <taxon>Verrucomicrobiales</taxon>
        <taxon>Verrucomicrobiaceae</taxon>
        <taxon>Haloferula</taxon>
    </lineage>
</organism>
<keyword evidence="4 8" id="KW-0732">Signal</keyword>
<dbReference type="Gene3D" id="3.20.20.80">
    <property type="entry name" value="Glycosidases"/>
    <property type="match status" value="1"/>
</dbReference>
<dbReference type="InterPro" id="IPR057739">
    <property type="entry name" value="Glyco_hydro_29_N"/>
</dbReference>
<dbReference type="PANTHER" id="PTHR10030:SF37">
    <property type="entry name" value="ALPHA-L-FUCOSIDASE-RELATED"/>
    <property type="match status" value="1"/>
</dbReference>
<name>A0A934VBQ6_9BACT</name>
<keyword evidence="6" id="KW-0326">Glycosidase</keyword>
<dbReference type="EC" id="3.2.1.51" evidence="3"/>
<feature type="domain" description="Glycoside hydrolase family 29 N-terminal" evidence="9">
    <location>
        <begin position="28"/>
        <end position="351"/>
    </location>
</feature>
<feature type="signal peptide" evidence="8">
    <location>
        <begin position="1"/>
        <end position="22"/>
    </location>
</feature>
<comment type="similarity">
    <text evidence="2">Belongs to the glycosyl hydrolase 29 family.</text>
</comment>
<accession>A0A934VBQ6</accession>
<evidence type="ECO:0000259" key="9">
    <source>
        <dbReference type="Pfam" id="PF01120"/>
    </source>
</evidence>
<dbReference type="GO" id="GO:0006004">
    <property type="term" value="P:fucose metabolic process"/>
    <property type="evidence" value="ECO:0007669"/>
    <property type="project" value="InterPro"/>
</dbReference>
<evidence type="ECO:0000256" key="2">
    <source>
        <dbReference type="ARBA" id="ARBA00007951"/>
    </source>
</evidence>
<keyword evidence="11" id="KW-1185">Reference proteome</keyword>
<dbReference type="GO" id="GO:0016139">
    <property type="term" value="P:glycoside catabolic process"/>
    <property type="evidence" value="ECO:0007669"/>
    <property type="project" value="TreeGrafter"/>
</dbReference>
<evidence type="ECO:0000256" key="7">
    <source>
        <dbReference type="PIRSR" id="PIRSR001092-1"/>
    </source>
</evidence>
<dbReference type="RefSeq" id="WP_200279385.1">
    <property type="nucleotide sequence ID" value="NZ_JAENII010000008.1"/>
</dbReference>
<dbReference type="Proteomes" id="UP000658278">
    <property type="component" value="Unassembled WGS sequence"/>
</dbReference>
<evidence type="ECO:0000256" key="8">
    <source>
        <dbReference type="SAM" id="SignalP"/>
    </source>
</evidence>
<dbReference type="EMBL" id="JAENII010000008">
    <property type="protein sequence ID" value="MBK1827643.1"/>
    <property type="molecule type" value="Genomic_DNA"/>
</dbReference>
<dbReference type="AlphaFoldDB" id="A0A934VBQ6"/>
<dbReference type="InterPro" id="IPR000933">
    <property type="entry name" value="Glyco_hydro_29"/>
</dbReference>
<gene>
    <name evidence="10" type="ORF">JIN81_11480</name>
</gene>
<evidence type="ECO:0000256" key="5">
    <source>
        <dbReference type="ARBA" id="ARBA00022801"/>
    </source>
</evidence>
<dbReference type="InterPro" id="IPR013780">
    <property type="entry name" value="Glyco_hydro_b"/>
</dbReference>
<feature type="chain" id="PRO_5036968103" description="alpha-L-fucosidase" evidence="8">
    <location>
        <begin position="23"/>
        <end position="461"/>
    </location>
</feature>
<evidence type="ECO:0000313" key="10">
    <source>
        <dbReference type="EMBL" id="MBK1827643.1"/>
    </source>
</evidence>
<feature type="site" description="May be important for catalysis" evidence="7">
    <location>
        <position position="283"/>
    </location>
</feature>
<evidence type="ECO:0000256" key="1">
    <source>
        <dbReference type="ARBA" id="ARBA00004071"/>
    </source>
</evidence>
<evidence type="ECO:0000256" key="4">
    <source>
        <dbReference type="ARBA" id="ARBA00022729"/>
    </source>
</evidence>
<evidence type="ECO:0000313" key="11">
    <source>
        <dbReference type="Proteomes" id="UP000658278"/>
    </source>
</evidence>
<sequence>MKFCLTAMLAGSLLIVSPAAQAEDASAASSGKSAPAKRMDWWTNADFGMFIHWGVYSKAGGEWNGETHHHEWLQFTAGIPLKEYTEYARTFDPKDFDPDAWVKVAKDAGMKYLVITSKHHDGIAMYDSKVSDHNIIKLAGLEKDPIRQLADACRKQGIRFGVYYSLGRDWQDPDVPTGKYKPGWRSNLIDFPNEKQKVFNRYFKRKALPQVRELLTNYGPIDIMWFDTPELISPAESKEMLDMIRSIQPECIVNQRVGNDLGDYETPEQTIPPAVSHEPWETCMTLNSHWGYNKADDDWKSSGYLLRNLVDIVSKGGNYLLNVGPTGEGIIPEPSVIRLTEMGDWLKRNGEAIYGCGPTPFGDELGSYSATEKDKKGNPKFIAKKEWRATTKPGELFLHVFNWPKQDLTIPPVEASIASATFLTNPDQTLHFDQTDDGVTIKLPDEAPDSPITVIRLKLTK</sequence>